<dbReference type="InterPro" id="IPR027417">
    <property type="entry name" value="P-loop_NTPase"/>
</dbReference>
<dbReference type="SUPFAM" id="SSF52540">
    <property type="entry name" value="P-loop containing nucleoside triphosphate hydrolases"/>
    <property type="match status" value="1"/>
</dbReference>
<dbReference type="PATRIC" id="fig|156976.3.peg.431"/>
<dbReference type="RefSeq" id="WP_083439711.1">
    <property type="nucleotide sequence ID" value="NZ_CP012342.1"/>
</dbReference>
<dbReference type="InterPro" id="IPR052026">
    <property type="entry name" value="ExeA_AAA_ATPase_DNA-bind"/>
</dbReference>
<dbReference type="InterPro" id="IPR041664">
    <property type="entry name" value="AAA_16"/>
</dbReference>
<dbReference type="PANTHER" id="PTHR35894:SF5">
    <property type="entry name" value="MU-LIKE PROPHAGE FLUMU DNA TRANSPOSITION PROTEIN B"/>
    <property type="match status" value="1"/>
</dbReference>
<keyword evidence="3" id="KW-1185">Reference proteome</keyword>
<dbReference type="KEGG" id="crie:AK829_02190"/>
<dbReference type="Pfam" id="PF13191">
    <property type="entry name" value="AAA_16"/>
    <property type="match status" value="1"/>
</dbReference>
<organism evidence="2 3">
    <name type="scientific">Corynebacterium riegelii</name>
    <dbReference type="NCBI Taxonomy" id="156976"/>
    <lineage>
        <taxon>Bacteria</taxon>
        <taxon>Bacillati</taxon>
        <taxon>Actinomycetota</taxon>
        <taxon>Actinomycetes</taxon>
        <taxon>Mycobacteriales</taxon>
        <taxon>Corynebacteriaceae</taxon>
        <taxon>Corynebacterium</taxon>
    </lineage>
</organism>
<evidence type="ECO:0000259" key="1">
    <source>
        <dbReference type="Pfam" id="PF13191"/>
    </source>
</evidence>
<dbReference type="STRING" id="156976.AK829_02190"/>
<gene>
    <name evidence="2" type="ORF">AK829_02190</name>
</gene>
<dbReference type="PANTHER" id="PTHR35894">
    <property type="entry name" value="GENERAL SECRETION PATHWAY PROTEIN A-RELATED"/>
    <property type="match status" value="1"/>
</dbReference>
<dbReference type="AlphaFoldDB" id="A0A0K1R9S6"/>
<reference evidence="2 3" key="1">
    <citation type="submission" date="2015-08" db="EMBL/GenBank/DDBJ databases">
        <authorList>
            <person name="Babu N.S."/>
            <person name="Beckwith C.J."/>
            <person name="Beseler K.G."/>
            <person name="Brison A."/>
            <person name="Carone J.V."/>
            <person name="Caskin T.P."/>
            <person name="Diamond M."/>
            <person name="Durham M.E."/>
            <person name="Foxe J.M."/>
            <person name="Go M."/>
            <person name="Henderson B.A."/>
            <person name="Jones I.B."/>
            <person name="McGettigan J.A."/>
            <person name="Micheletti S.J."/>
            <person name="Nasrallah M.E."/>
            <person name="Ortiz D."/>
            <person name="Piller C.R."/>
            <person name="Privatt S.R."/>
            <person name="Schneider S.L."/>
            <person name="Sharp S."/>
            <person name="Smith T.C."/>
            <person name="Stanton J.D."/>
            <person name="Ullery H.E."/>
            <person name="Wilson R.J."/>
            <person name="Serrano M.G."/>
            <person name="Buck G."/>
            <person name="Lee V."/>
            <person name="Wang Y."/>
            <person name="Carvalho R."/>
            <person name="Voegtly L."/>
            <person name="Shi R."/>
            <person name="Duckworth R."/>
            <person name="Johnson A."/>
            <person name="Loviza R."/>
            <person name="Walstead R."/>
            <person name="Shah Z."/>
            <person name="Kiflezghi M."/>
            <person name="Wade K."/>
            <person name="Ball S.L."/>
            <person name="Bradley K.W."/>
            <person name="Asai D.J."/>
            <person name="Bowman C.A."/>
            <person name="Russell D.A."/>
            <person name="Pope W.H."/>
            <person name="Jacobs-Sera D."/>
            <person name="Hendrix R.W."/>
            <person name="Hatfull G.F."/>
        </authorList>
    </citation>
    <scope>NUCLEOTIDE SEQUENCE [LARGE SCALE GENOMIC DNA]</scope>
    <source>
        <strain evidence="2 3">PUDD_83A45</strain>
    </source>
</reference>
<dbReference type="Gene3D" id="3.40.50.300">
    <property type="entry name" value="P-loop containing nucleotide triphosphate hydrolases"/>
    <property type="match status" value="1"/>
</dbReference>
<evidence type="ECO:0000313" key="3">
    <source>
        <dbReference type="Proteomes" id="UP000060016"/>
    </source>
</evidence>
<evidence type="ECO:0000313" key="2">
    <source>
        <dbReference type="EMBL" id="AKV58172.1"/>
    </source>
</evidence>
<accession>A0A0K1R9S6</accession>
<sequence>MHNPFRPTFGASPRVWAGRDAVLQDFGRALQGGPGNPDRSLLISGSRGIGKTVLLTELEDIAIQQGWVVLRASARENMQQVLVESTIPEAIARLEERPKRQLTGFSVAGIGSVSTHITDSEPAQRLVTQLRRLIDLLHDTGVLITIDEVQDVDPDDLTQIAIAYQDLVRDDLPVAVAMAGLTRGINQLLDLPGATFLRRARHYELGPLTLDDARRAFEETSQEGGIVFAAADQAAELSQGYPYLVQLLGFLAWERAVEDSLSTIDANVITLATPDAVERLGLQVHQPALRDVPPKQLEFLQTMALLEEQAGTPEVPVAHVAELMGTTTTSVSDTRQKLIDRDLITPAGWGLVEFAQPYLGQYLRERRRPKRVQ</sequence>
<feature type="domain" description="Orc1-like AAA ATPase" evidence="1">
    <location>
        <begin position="16"/>
        <end position="163"/>
    </location>
</feature>
<protein>
    <recommendedName>
        <fullName evidence="1">Orc1-like AAA ATPase domain-containing protein</fullName>
    </recommendedName>
</protein>
<name>A0A0K1R9S6_9CORY</name>
<dbReference type="EMBL" id="CP012342">
    <property type="protein sequence ID" value="AKV58172.1"/>
    <property type="molecule type" value="Genomic_DNA"/>
</dbReference>
<dbReference type="Proteomes" id="UP000060016">
    <property type="component" value="Chromosome"/>
</dbReference>
<proteinExistence type="predicted"/>